<evidence type="ECO:0000256" key="11">
    <source>
        <dbReference type="PIRSR" id="PIRSR016958-1"/>
    </source>
</evidence>
<keyword evidence="4 11" id="KW-0949">S-adenosyl-L-methionine</keyword>
<evidence type="ECO:0000256" key="5">
    <source>
        <dbReference type="ARBA" id="ARBA00039112"/>
    </source>
</evidence>
<dbReference type="Gene3D" id="3.40.50.150">
    <property type="entry name" value="Vaccinia Virus protein VP39"/>
    <property type="match status" value="1"/>
</dbReference>
<keyword evidence="13" id="KW-1185">Reference proteome</keyword>
<dbReference type="FunFam" id="3.40.50.150:FF:000025">
    <property type="entry name" value="N-terminal Xaa-Pro-Lys N-methyltransferase 1"/>
    <property type="match status" value="1"/>
</dbReference>
<dbReference type="PANTHER" id="PTHR12753">
    <property type="entry name" value="AD-003 - RELATED"/>
    <property type="match status" value="1"/>
</dbReference>
<comment type="similarity">
    <text evidence="1">Belongs to the methyltransferase superfamily. NTM1 family.</text>
</comment>
<accession>A0AAV1ZCY8</accession>
<dbReference type="GO" id="GO:0071885">
    <property type="term" value="F:N-terminal protein N-methyltransferase activity"/>
    <property type="evidence" value="ECO:0007669"/>
    <property type="project" value="UniProtKB-EC"/>
</dbReference>
<evidence type="ECO:0000256" key="8">
    <source>
        <dbReference type="ARBA" id="ARBA00047306"/>
    </source>
</evidence>
<keyword evidence="2" id="KW-0489">Methyltransferase</keyword>
<dbReference type="InterPro" id="IPR029063">
    <property type="entry name" value="SAM-dependent_MTases_sf"/>
</dbReference>
<dbReference type="Pfam" id="PF05891">
    <property type="entry name" value="Methyltransf_PK"/>
    <property type="match status" value="1"/>
</dbReference>
<evidence type="ECO:0000313" key="12">
    <source>
        <dbReference type="EMBL" id="CAL1269383.1"/>
    </source>
</evidence>
<evidence type="ECO:0000256" key="9">
    <source>
        <dbReference type="ARBA" id="ARBA00047885"/>
    </source>
</evidence>
<comment type="caution">
    <text evidence="12">The sequence shown here is derived from an EMBL/GenBank/DDBJ whole genome shotgun (WGS) entry which is preliminary data.</text>
</comment>
<dbReference type="SUPFAM" id="SSF53335">
    <property type="entry name" value="S-adenosyl-L-methionine-dependent methyltransferases"/>
    <property type="match status" value="1"/>
</dbReference>
<reference evidence="12 13" key="1">
    <citation type="submission" date="2024-04" db="EMBL/GenBank/DDBJ databases">
        <authorList>
            <person name="Rising A."/>
            <person name="Reimegard J."/>
            <person name="Sonavane S."/>
            <person name="Akerstrom W."/>
            <person name="Nylinder S."/>
            <person name="Hedman E."/>
            <person name="Kallberg Y."/>
        </authorList>
    </citation>
    <scope>NUCLEOTIDE SEQUENCE [LARGE SCALE GENOMIC DNA]</scope>
</reference>
<evidence type="ECO:0000256" key="2">
    <source>
        <dbReference type="ARBA" id="ARBA00022603"/>
    </source>
</evidence>
<feature type="binding site" evidence="11">
    <location>
        <position position="140"/>
    </location>
    <ligand>
        <name>S-adenosyl-L-methionine</name>
        <dbReference type="ChEBI" id="CHEBI:59789"/>
    </ligand>
</feature>
<feature type="binding site" evidence="11">
    <location>
        <position position="76"/>
    </location>
    <ligand>
        <name>S-adenosyl-L-methionine</name>
        <dbReference type="ChEBI" id="CHEBI:59789"/>
    </ligand>
</feature>
<evidence type="ECO:0000256" key="6">
    <source>
        <dbReference type="ARBA" id="ARBA00039449"/>
    </source>
</evidence>
<gene>
    <name evidence="12" type="ORF">LARSCL_LOCUS4694</name>
</gene>
<comment type="catalytic activity">
    <reaction evidence="8">
        <text>N-terminal L-seryl-L-prolyl-L-lysyl-[protein] + 3 S-adenosyl-L-methionine = N-terminal N,N,N-trimethyl-L-seryl-L-prolyl-L-lysyl-[protein] + 3 S-adenosyl-L-homocysteine + 3 H(+)</text>
        <dbReference type="Rhea" id="RHEA:54724"/>
        <dbReference type="Rhea" id="RHEA-COMP:13789"/>
        <dbReference type="Rhea" id="RHEA-COMP:13973"/>
        <dbReference type="ChEBI" id="CHEBI:15378"/>
        <dbReference type="ChEBI" id="CHEBI:57856"/>
        <dbReference type="ChEBI" id="CHEBI:59789"/>
        <dbReference type="ChEBI" id="CHEBI:138061"/>
        <dbReference type="ChEBI" id="CHEBI:138317"/>
        <dbReference type="EC" id="2.1.1.244"/>
    </reaction>
</comment>
<feature type="binding site" evidence="11">
    <location>
        <position position="71"/>
    </location>
    <ligand>
        <name>S-adenosyl-L-methionine</name>
        <dbReference type="ChEBI" id="CHEBI:59789"/>
    </ligand>
</feature>
<dbReference type="AlphaFoldDB" id="A0AAV1ZCY8"/>
<feature type="binding site" evidence="11">
    <location>
        <begin position="124"/>
        <end position="125"/>
    </location>
    <ligand>
        <name>S-adenosyl-L-methionine</name>
        <dbReference type="ChEBI" id="CHEBI:59789"/>
    </ligand>
</feature>
<comment type="catalytic activity">
    <reaction evidence="9">
        <text>N-terminal L-prolyl-L-prolyl-L-lysyl-[protein] + 2 S-adenosyl-L-methionine = N-terminal N,N-dimethyl-L-prolyl-L-prolyl-L-lysyl-[protein] + 2 S-adenosyl-L-homocysteine + 2 H(+)</text>
        <dbReference type="Rhea" id="RHEA:54736"/>
        <dbReference type="Rhea" id="RHEA-COMP:13787"/>
        <dbReference type="Rhea" id="RHEA-COMP:13974"/>
        <dbReference type="ChEBI" id="CHEBI:15378"/>
        <dbReference type="ChEBI" id="CHEBI:57856"/>
        <dbReference type="ChEBI" id="CHEBI:59789"/>
        <dbReference type="ChEBI" id="CHEBI:138059"/>
        <dbReference type="ChEBI" id="CHEBI:138318"/>
        <dbReference type="EC" id="2.1.1.244"/>
    </reaction>
</comment>
<dbReference type="Proteomes" id="UP001497382">
    <property type="component" value="Unassembled WGS sequence"/>
</dbReference>
<evidence type="ECO:0000313" key="13">
    <source>
        <dbReference type="Proteomes" id="UP001497382"/>
    </source>
</evidence>
<evidence type="ECO:0000256" key="3">
    <source>
        <dbReference type="ARBA" id="ARBA00022679"/>
    </source>
</evidence>
<dbReference type="EC" id="2.1.1.244" evidence="5"/>
<dbReference type="CDD" id="cd02440">
    <property type="entry name" value="AdoMet_MTases"/>
    <property type="match status" value="1"/>
</dbReference>
<protein>
    <recommendedName>
        <fullName evidence="6">Alpha N-terminal protein methyltransferase 1</fullName>
        <ecNumber evidence="5">2.1.1.244</ecNumber>
    </recommendedName>
    <alternativeName>
        <fullName evidence="7">X-Pro-Lys N-terminal protein methyltransferase 1</fullName>
    </alternativeName>
</protein>
<dbReference type="PANTHER" id="PTHR12753:SF0">
    <property type="entry name" value="ALPHA N-TERMINAL PROTEIN METHYLTRANSFERASE 1"/>
    <property type="match status" value="1"/>
</dbReference>
<dbReference type="InterPro" id="IPR008576">
    <property type="entry name" value="MeTrfase_NTM1"/>
</dbReference>
<name>A0AAV1ZCY8_9ARAC</name>
<dbReference type="PIRSF" id="PIRSF016958">
    <property type="entry name" value="DUF858_MeTrfase_lik"/>
    <property type="match status" value="1"/>
</dbReference>
<proteinExistence type="inferred from homology"/>
<sequence>MESETSSTDFYAKGKSYWENVPATIDGMLGGHSNVFKADIQASSRFINNFLQNFSQDKTRPLGTDYALDCGSGIGRITKHFLLKFFKSVDMVEQNKNFLDASNAYLDEDASRVLRKFNSGLTGLQDFVPDENCYDVIWIQWVIGYLADDDFISFLKRCKKGLKENGIVVIKDNISSCDTDVDHEDGSVTRPRQDILDVVSEAGLELLAERKQYKFPKGLYEVRMFALR</sequence>
<dbReference type="GO" id="GO:0005737">
    <property type="term" value="C:cytoplasm"/>
    <property type="evidence" value="ECO:0007669"/>
    <property type="project" value="TreeGrafter"/>
</dbReference>
<comment type="catalytic activity">
    <reaction evidence="10">
        <text>N-terminal L-alanyl-L-prolyl-L-lysyl-[protein] + 3 S-adenosyl-L-methionine = N-terminal N,N,N-trimethyl-L-alanyl-L-prolyl-L-lysyl-[protein] + 3 S-adenosyl-L-homocysteine + 3 H(+)</text>
        <dbReference type="Rhea" id="RHEA:54712"/>
        <dbReference type="Rhea" id="RHEA-COMP:13785"/>
        <dbReference type="Rhea" id="RHEA-COMP:13971"/>
        <dbReference type="ChEBI" id="CHEBI:15378"/>
        <dbReference type="ChEBI" id="CHEBI:57856"/>
        <dbReference type="ChEBI" id="CHEBI:59789"/>
        <dbReference type="ChEBI" id="CHEBI:138057"/>
        <dbReference type="ChEBI" id="CHEBI:138315"/>
        <dbReference type="EC" id="2.1.1.244"/>
    </reaction>
</comment>
<dbReference type="GO" id="GO:0032259">
    <property type="term" value="P:methylation"/>
    <property type="evidence" value="ECO:0007669"/>
    <property type="project" value="UniProtKB-KW"/>
</dbReference>
<evidence type="ECO:0000256" key="1">
    <source>
        <dbReference type="ARBA" id="ARBA00009059"/>
    </source>
</evidence>
<dbReference type="EMBL" id="CAXIEN010000040">
    <property type="protein sequence ID" value="CAL1269383.1"/>
    <property type="molecule type" value="Genomic_DNA"/>
</dbReference>
<keyword evidence="3" id="KW-0808">Transferase</keyword>
<evidence type="ECO:0000256" key="4">
    <source>
        <dbReference type="ARBA" id="ARBA00022691"/>
    </source>
</evidence>
<evidence type="ECO:0000256" key="7">
    <source>
        <dbReference type="ARBA" id="ARBA00043129"/>
    </source>
</evidence>
<organism evidence="12 13">
    <name type="scientific">Larinioides sclopetarius</name>
    <dbReference type="NCBI Taxonomy" id="280406"/>
    <lineage>
        <taxon>Eukaryota</taxon>
        <taxon>Metazoa</taxon>
        <taxon>Ecdysozoa</taxon>
        <taxon>Arthropoda</taxon>
        <taxon>Chelicerata</taxon>
        <taxon>Arachnida</taxon>
        <taxon>Araneae</taxon>
        <taxon>Araneomorphae</taxon>
        <taxon>Entelegynae</taxon>
        <taxon>Araneoidea</taxon>
        <taxon>Araneidae</taxon>
        <taxon>Larinioides</taxon>
    </lineage>
</organism>
<evidence type="ECO:0000256" key="10">
    <source>
        <dbReference type="ARBA" id="ARBA00048167"/>
    </source>
</evidence>